<protein>
    <submittedName>
        <fullName evidence="2">Uncharacterized protein</fullName>
    </submittedName>
</protein>
<feature type="transmembrane region" description="Helical" evidence="1">
    <location>
        <begin position="6"/>
        <end position="27"/>
    </location>
</feature>
<evidence type="ECO:0000313" key="3">
    <source>
        <dbReference type="Proteomes" id="UP001500979"/>
    </source>
</evidence>
<reference evidence="2 3" key="1">
    <citation type="journal article" date="2019" name="Int. J. Syst. Evol. Microbiol.">
        <title>The Global Catalogue of Microorganisms (GCM) 10K type strain sequencing project: providing services to taxonomists for standard genome sequencing and annotation.</title>
        <authorList>
            <consortium name="The Broad Institute Genomics Platform"/>
            <consortium name="The Broad Institute Genome Sequencing Center for Infectious Disease"/>
            <person name="Wu L."/>
            <person name="Ma J."/>
        </authorList>
    </citation>
    <scope>NUCLEOTIDE SEQUENCE [LARGE SCALE GENOMIC DNA]</scope>
    <source>
        <strain evidence="2 3">JCM 9383</strain>
    </source>
</reference>
<gene>
    <name evidence="2" type="ORF">GCM10010470_16400</name>
</gene>
<dbReference type="RefSeq" id="WP_344678870.1">
    <property type="nucleotide sequence ID" value="NZ_BAAAUX010000009.1"/>
</dbReference>
<evidence type="ECO:0000313" key="2">
    <source>
        <dbReference type="EMBL" id="GAA2783139.1"/>
    </source>
</evidence>
<keyword evidence="3" id="KW-1185">Reference proteome</keyword>
<keyword evidence="1" id="KW-0472">Membrane</keyword>
<keyword evidence="1" id="KW-0812">Transmembrane</keyword>
<keyword evidence="1" id="KW-1133">Transmembrane helix</keyword>
<feature type="transmembrane region" description="Helical" evidence="1">
    <location>
        <begin position="39"/>
        <end position="60"/>
    </location>
</feature>
<name>A0ABN3V872_9PSEU</name>
<feature type="transmembrane region" description="Helical" evidence="1">
    <location>
        <begin position="72"/>
        <end position="92"/>
    </location>
</feature>
<dbReference type="Proteomes" id="UP001500979">
    <property type="component" value="Unassembled WGS sequence"/>
</dbReference>
<evidence type="ECO:0000256" key="1">
    <source>
        <dbReference type="SAM" id="Phobius"/>
    </source>
</evidence>
<sequence>MTSTVFWCVMLGGLVLIASPMVAPVLVRRWSRLGYRAAWCAVQGGCVASATVLWCTSVLHAEPAVLFDLRSLVVPMMIAFAVLHCLLLRAAVRSVPAWSSCVKPRQSTGQ</sequence>
<organism evidence="2 3">
    <name type="scientific">Saccharopolyspora taberi</name>
    <dbReference type="NCBI Taxonomy" id="60895"/>
    <lineage>
        <taxon>Bacteria</taxon>
        <taxon>Bacillati</taxon>
        <taxon>Actinomycetota</taxon>
        <taxon>Actinomycetes</taxon>
        <taxon>Pseudonocardiales</taxon>
        <taxon>Pseudonocardiaceae</taxon>
        <taxon>Saccharopolyspora</taxon>
    </lineage>
</organism>
<accession>A0ABN3V872</accession>
<comment type="caution">
    <text evidence="2">The sequence shown here is derived from an EMBL/GenBank/DDBJ whole genome shotgun (WGS) entry which is preliminary data.</text>
</comment>
<dbReference type="EMBL" id="BAAAUX010000009">
    <property type="protein sequence ID" value="GAA2783139.1"/>
    <property type="molecule type" value="Genomic_DNA"/>
</dbReference>
<proteinExistence type="predicted"/>